<dbReference type="InterPro" id="IPR000962">
    <property type="entry name" value="Znf_DskA_TraR"/>
</dbReference>
<dbReference type="SUPFAM" id="SSF57716">
    <property type="entry name" value="Glucocorticoid receptor-like (DNA-binding domain)"/>
    <property type="match status" value="1"/>
</dbReference>
<feature type="zinc finger region" description="dksA C4-type" evidence="4">
    <location>
        <begin position="85"/>
        <end position="109"/>
    </location>
</feature>
<evidence type="ECO:0000313" key="6">
    <source>
        <dbReference type="EMBL" id="OCL99893.1"/>
    </source>
</evidence>
<dbReference type="GO" id="GO:0008270">
    <property type="term" value="F:zinc ion binding"/>
    <property type="evidence" value="ECO:0007669"/>
    <property type="project" value="UniProtKB-KW"/>
</dbReference>
<evidence type="ECO:0000256" key="3">
    <source>
        <dbReference type="ARBA" id="ARBA00022833"/>
    </source>
</evidence>
<evidence type="ECO:0000259" key="5">
    <source>
        <dbReference type="Pfam" id="PF01258"/>
    </source>
</evidence>
<dbReference type="SUPFAM" id="SSF109635">
    <property type="entry name" value="DnaK suppressor protein DksA, alpha-hairpin domain"/>
    <property type="match status" value="1"/>
</dbReference>
<reference evidence="6" key="1">
    <citation type="submission" date="2015-05" db="EMBL/GenBank/DDBJ databases">
        <authorList>
            <person name="Wang D.B."/>
            <person name="Wang M."/>
        </authorList>
    </citation>
    <scope>NUCLEOTIDE SEQUENCE [LARGE SCALE GENOMIC DNA]</scope>
    <source>
        <strain evidence="6">DU22</strain>
    </source>
</reference>
<reference evidence="7 9" key="3">
    <citation type="submission" date="2019-05" db="EMBL/GenBank/DDBJ databases">
        <title>Arcobacter cibarius and Arcobacter thereius providing challenges in identification an antibiotic susceptibility and Quinolone resistance.</title>
        <authorList>
            <person name="Busch A."/>
            <person name="Hanel I."/>
            <person name="Hotzel H."/>
            <person name="Tomaso H."/>
        </authorList>
    </citation>
    <scope>NUCLEOTIDE SEQUENCE [LARGE SCALE GENOMIC DNA]</scope>
    <source>
        <strain evidence="7 9">17CS1191_2</strain>
    </source>
</reference>
<dbReference type="PANTHER" id="PTHR33823:SF4">
    <property type="entry name" value="GENERAL STRESS PROTEIN 16O"/>
    <property type="match status" value="1"/>
</dbReference>
<dbReference type="RefSeq" id="WP_066180742.1">
    <property type="nucleotide sequence ID" value="NZ_LCUJ01000002.1"/>
</dbReference>
<dbReference type="InterPro" id="IPR037187">
    <property type="entry name" value="DnaK_N"/>
</dbReference>
<evidence type="ECO:0000256" key="2">
    <source>
        <dbReference type="ARBA" id="ARBA00022771"/>
    </source>
</evidence>
<dbReference type="InterPro" id="IPR020458">
    <property type="entry name" value="Znf_DskA_TraR_CS"/>
</dbReference>
<sequence>MANKNQIDELKDILLSRKEVIFTNVKNSRDSIEQLKDQGMIDDLDYADFVSDSFTQGMIANHQLEELKQIEDALKKIKDGSYGICDMCGVNIPLGRLKAKPFAKFCTECRTVFEQEEIKRAKI</sequence>
<evidence type="ECO:0000256" key="4">
    <source>
        <dbReference type="PROSITE-ProRule" id="PRU00510"/>
    </source>
</evidence>
<dbReference type="AlphaFoldDB" id="A0A1C0B8I9"/>
<protein>
    <submittedName>
        <fullName evidence="6">General stress protein 16O</fullName>
    </submittedName>
    <submittedName>
        <fullName evidence="7">RNA polymerase-binding protein DksA</fullName>
    </submittedName>
</protein>
<proteinExistence type="predicted"/>
<evidence type="ECO:0000313" key="7">
    <source>
        <dbReference type="EMBL" id="TLS73257.1"/>
    </source>
</evidence>
<reference evidence="8" key="2">
    <citation type="submission" date="2015-05" db="EMBL/GenBank/DDBJ databases">
        <authorList>
            <person name="Rovetto F."/>
            <person name="Cocolin L."/>
            <person name="Illeghems K."/>
            <person name="Van Nieuwerburgh F."/>
            <person name="Houf K."/>
        </authorList>
    </citation>
    <scope>NUCLEOTIDE SEQUENCE [LARGE SCALE GENOMIC DNA]</scope>
    <source>
        <strain evidence="8">DU22</strain>
    </source>
</reference>
<dbReference type="Proteomes" id="UP000308001">
    <property type="component" value="Unassembled WGS sequence"/>
</dbReference>
<dbReference type="STRING" id="544718.AAX25_00124"/>
<dbReference type="NCBIfam" id="NF033459">
    <property type="entry name" value="DksA_like"/>
    <property type="match status" value="1"/>
</dbReference>
<dbReference type="OrthoDB" id="9803742at2"/>
<dbReference type="Gene3D" id="1.20.120.910">
    <property type="entry name" value="DksA, coiled-coil domain"/>
    <property type="match status" value="1"/>
</dbReference>
<dbReference type="PATRIC" id="fig|544718.43.peg.125"/>
<keyword evidence="2" id="KW-0863">Zinc-finger</keyword>
<keyword evidence="1" id="KW-0479">Metal-binding</keyword>
<name>A0A1C0B8I9_9BACT</name>
<comment type="caution">
    <text evidence="6">The sequence shown here is derived from an EMBL/GenBank/DDBJ whole genome shotgun (WGS) entry which is preliminary data.</text>
</comment>
<dbReference type="PROSITE" id="PS01102">
    <property type="entry name" value="ZF_DKSA_1"/>
    <property type="match status" value="1"/>
</dbReference>
<gene>
    <name evidence="6" type="primary">yocK</name>
    <name evidence="7" type="synonym">dksA</name>
    <name evidence="6" type="ORF">AAX29_00946</name>
    <name evidence="7" type="ORF">FE246_01870</name>
</gene>
<organism evidence="6 8">
    <name type="scientific">Aliarcobacter thereius</name>
    <dbReference type="NCBI Taxonomy" id="544718"/>
    <lineage>
        <taxon>Bacteria</taxon>
        <taxon>Pseudomonadati</taxon>
        <taxon>Campylobacterota</taxon>
        <taxon>Epsilonproteobacteria</taxon>
        <taxon>Campylobacterales</taxon>
        <taxon>Arcobacteraceae</taxon>
        <taxon>Aliarcobacter</taxon>
    </lineage>
</organism>
<feature type="domain" description="Zinc finger DksA/TraR C4-type" evidence="5">
    <location>
        <begin position="80"/>
        <end position="115"/>
    </location>
</feature>
<accession>A0A1C0B8I9</accession>
<dbReference type="PROSITE" id="PS51128">
    <property type="entry name" value="ZF_DKSA_2"/>
    <property type="match status" value="1"/>
</dbReference>
<dbReference type="EMBL" id="VBUF01000001">
    <property type="protein sequence ID" value="TLS73257.1"/>
    <property type="molecule type" value="Genomic_DNA"/>
</dbReference>
<evidence type="ECO:0000313" key="9">
    <source>
        <dbReference type="Proteomes" id="UP000308001"/>
    </source>
</evidence>
<evidence type="ECO:0000313" key="8">
    <source>
        <dbReference type="Proteomes" id="UP000093281"/>
    </source>
</evidence>
<evidence type="ECO:0000256" key="1">
    <source>
        <dbReference type="ARBA" id="ARBA00022723"/>
    </source>
</evidence>
<keyword evidence="3" id="KW-0862">Zinc</keyword>
<dbReference type="Pfam" id="PF01258">
    <property type="entry name" value="zf-dskA_traR"/>
    <property type="match status" value="1"/>
</dbReference>
<dbReference type="Proteomes" id="UP000093281">
    <property type="component" value="Unassembled WGS sequence"/>
</dbReference>
<dbReference type="PANTHER" id="PTHR33823">
    <property type="entry name" value="RNA POLYMERASE-BINDING TRANSCRIPTION FACTOR DKSA-RELATED"/>
    <property type="match status" value="1"/>
</dbReference>
<dbReference type="EMBL" id="LCUJ01000002">
    <property type="protein sequence ID" value="OCL99893.1"/>
    <property type="molecule type" value="Genomic_DNA"/>
</dbReference>